<keyword evidence="3" id="KW-1185">Reference proteome</keyword>
<evidence type="ECO:0000256" key="1">
    <source>
        <dbReference type="SAM" id="Phobius"/>
    </source>
</evidence>
<dbReference type="EMBL" id="CP130319">
    <property type="protein sequence ID" value="WNR44366.1"/>
    <property type="molecule type" value="Genomic_DNA"/>
</dbReference>
<dbReference type="AlphaFoldDB" id="A0AA96LPR9"/>
<gene>
    <name evidence="2" type="ORF">MJB10_25440</name>
</gene>
<dbReference type="Proteomes" id="UP001304650">
    <property type="component" value="Chromosome"/>
</dbReference>
<dbReference type="KEGG" id="proo:MJB10_25440"/>
<keyword evidence="1" id="KW-0812">Transmembrane</keyword>
<protein>
    <submittedName>
        <fullName evidence="2">Uncharacterized protein</fullName>
    </submittedName>
</protein>
<keyword evidence="1" id="KW-0472">Membrane</keyword>
<evidence type="ECO:0000313" key="3">
    <source>
        <dbReference type="Proteomes" id="UP001304650"/>
    </source>
</evidence>
<dbReference type="RefSeq" id="WP_314799914.1">
    <property type="nucleotide sequence ID" value="NZ_CP130319.1"/>
</dbReference>
<name>A0AA96LPR9_9BACL</name>
<proteinExistence type="predicted"/>
<reference evidence="2" key="1">
    <citation type="submission" date="2022-02" db="EMBL/GenBank/DDBJ databases">
        <title>Paenibacillus sp. MBLB1832 Whole Genome Shotgun Sequencing.</title>
        <authorList>
            <person name="Hwang C.Y."/>
            <person name="Cho E.-S."/>
            <person name="Seo M.-J."/>
        </authorList>
    </citation>
    <scope>NUCLEOTIDE SEQUENCE</scope>
    <source>
        <strain evidence="2">MBLB1832</strain>
    </source>
</reference>
<evidence type="ECO:0000313" key="2">
    <source>
        <dbReference type="EMBL" id="WNR44366.1"/>
    </source>
</evidence>
<feature type="transmembrane region" description="Helical" evidence="1">
    <location>
        <begin position="14"/>
        <end position="35"/>
    </location>
</feature>
<keyword evidence="1" id="KW-1133">Transmembrane helix</keyword>
<sequence>MEDWIFVNILMKRWFWVLTIAGVTGVCLSLSHWVAKRLERHQN</sequence>
<accession>A0AA96LPR9</accession>
<organism evidence="2 3">
    <name type="scientific">Paenibacillus roseopurpureus</name>
    <dbReference type="NCBI Taxonomy" id="2918901"/>
    <lineage>
        <taxon>Bacteria</taxon>
        <taxon>Bacillati</taxon>
        <taxon>Bacillota</taxon>
        <taxon>Bacilli</taxon>
        <taxon>Bacillales</taxon>
        <taxon>Paenibacillaceae</taxon>
        <taxon>Paenibacillus</taxon>
    </lineage>
</organism>